<dbReference type="Gene3D" id="3.80.10.10">
    <property type="entry name" value="Ribonuclease Inhibitor"/>
    <property type="match status" value="1"/>
</dbReference>
<dbReference type="InterPro" id="IPR011009">
    <property type="entry name" value="Kinase-like_dom_sf"/>
</dbReference>
<keyword evidence="1" id="KW-0433">Leucine-rich repeat</keyword>
<dbReference type="PANTHER" id="PTHR48051:SF1">
    <property type="entry name" value="RAS SUPPRESSOR PROTEIN 1"/>
    <property type="match status" value="1"/>
</dbReference>
<reference evidence="3" key="1">
    <citation type="journal article" date="2023" name="Mol. Phylogenet. Evol.">
        <title>Genome-scale phylogeny and comparative genomics of the fungal order Sordariales.</title>
        <authorList>
            <person name="Hensen N."/>
            <person name="Bonometti L."/>
            <person name="Westerberg I."/>
            <person name="Brannstrom I.O."/>
            <person name="Guillou S."/>
            <person name="Cros-Aarteil S."/>
            <person name="Calhoun S."/>
            <person name="Haridas S."/>
            <person name="Kuo A."/>
            <person name="Mondo S."/>
            <person name="Pangilinan J."/>
            <person name="Riley R."/>
            <person name="LaButti K."/>
            <person name="Andreopoulos B."/>
            <person name="Lipzen A."/>
            <person name="Chen C."/>
            <person name="Yan M."/>
            <person name="Daum C."/>
            <person name="Ng V."/>
            <person name="Clum A."/>
            <person name="Steindorff A."/>
            <person name="Ohm R.A."/>
            <person name="Martin F."/>
            <person name="Silar P."/>
            <person name="Natvig D.O."/>
            <person name="Lalanne C."/>
            <person name="Gautier V."/>
            <person name="Ament-Velasquez S.L."/>
            <person name="Kruys A."/>
            <person name="Hutchinson M.I."/>
            <person name="Powell A.J."/>
            <person name="Barry K."/>
            <person name="Miller A.N."/>
            <person name="Grigoriev I.V."/>
            <person name="Debuchy R."/>
            <person name="Gladieux P."/>
            <person name="Hiltunen Thoren M."/>
            <person name="Johannesson H."/>
        </authorList>
    </citation>
    <scope>NUCLEOTIDE SEQUENCE</scope>
    <source>
        <strain evidence="3">PSN243</strain>
    </source>
</reference>
<dbReference type="InterPro" id="IPR032675">
    <property type="entry name" value="LRR_dom_sf"/>
</dbReference>
<dbReference type="InterPro" id="IPR050216">
    <property type="entry name" value="LRR_domain-containing"/>
</dbReference>
<dbReference type="PANTHER" id="PTHR48051">
    <property type="match status" value="1"/>
</dbReference>
<dbReference type="GO" id="GO:0005737">
    <property type="term" value="C:cytoplasm"/>
    <property type="evidence" value="ECO:0007669"/>
    <property type="project" value="TreeGrafter"/>
</dbReference>
<evidence type="ECO:0000256" key="2">
    <source>
        <dbReference type="ARBA" id="ARBA00022737"/>
    </source>
</evidence>
<name>A0AAV9G6C9_9PEZI</name>
<dbReference type="InterPro" id="IPR001611">
    <property type="entry name" value="Leu-rich_rpt"/>
</dbReference>
<protein>
    <submittedName>
        <fullName evidence="3">Leucine-rich repeat-containing protein 28</fullName>
    </submittedName>
</protein>
<accession>A0AAV9G6C9</accession>
<dbReference type="SUPFAM" id="SSF52058">
    <property type="entry name" value="L domain-like"/>
    <property type="match status" value="1"/>
</dbReference>
<evidence type="ECO:0000256" key="1">
    <source>
        <dbReference type="ARBA" id="ARBA00022614"/>
    </source>
</evidence>
<dbReference type="InterPro" id="IPR003591">
    <property type="entry name" value="Leu-rich_rpt_typical-subtyp"/>
</dbReference>
<organism evidence="3 4">
    <name type="scientific">Podospora aff. communis PSN243</name>
    <dbReference type="NCBI Taxonomy" id="3040156"/>
    <lineage>
        <taxon>Eukaryota</taxon>
        <taxon>Fungi</taxon>
        <taxon>Dikarya</taxon>
        <taxon>Ascomycota</taxon>
        <taxon>Pezizomycotina</taxon>
        <taxon>Sordariomycetes</taxon>
        <taxon>Sordariomycetidae</taxon>
        <taxon>Sordariales</taxon>
        <taxon>Podosporaceae</taxon>
        <taxon>Podospora</taxon>
    </lineage>
</organism>
<proteinExistence type="predicted"/>
<dbReference type="SUPFAM" id="SSF56112">
    <property type="entry name" value="Protein kinase-like (PK-like)"/>
    <property type="match status" value="1"/>
</dbReference>
<dbReference type="SMART" id="SM00364">
    <property type="entry name" value="LRR_BAC"/>
    <property type="match status" value="4"/>
</dbReference>
<dbReference type="Proteomes" id="UP001321760">
    <property type="component" value="Unassembled WGS sequence"/>
</dbReference>
<keyword evidence="2" id="KW-0677">Repeat</keyword>
<dbReference type="EMBL" id="MU866010">
    <property type="protein sequence ID" value="KAK4442656.1"/>
    <property type="molecule type" value="Genomic_DNA"/>
</dbReference>
<dbReference type="Pfam" id="PF13855">
    <property type="entry name" value="LRR_8"/>
    <property type="match status" value="1"/>
</dbReference>
<dbReference type="SMART" id="SM00369">
    <property type="entry name" value="LRR_TYP"/>
    <property type="match status" value="5"/>
</dbReference>
<evidence type="ECO:0000313" key="4">
    <source>
        <dbReference type="Proteomes" id="UP001321760"/>
    </source>
</evidence>
<sequence>MHDLQVLQNGGYRGEGLKKFKLNSALSSFPEKILELGDTLEELDLSDTGLSSLPANFAAELPHLKAVHFSNCNFEVFPAELASCPNLEVVSFRANGMRQIPEDALPHNLHSLTLTNNNLTSLPASISQCTQLETLLLAGNQLTSLPSSLANCTNLALLRLTSNRLPSLPDWLLSLPSLSSLSFSRNPCSSPVINGTSKPPFGLANIPWTALQTHNLPPRDPSHPVIPGLWKQSEHYAEDVAIQLFRGGLTDSGSPAGELAARVAAGAHESLITVLGQIYDHPDENGDSTSGDREVYHGGIVTQLVPDCYAPFGRAPSVEGEAGALTQASSSPEEAGTLTAACAISMLTGLANALSHLHRRGISHGDVSARNILASREDEHALLGGFSAATIYGRGHPQAEQIEKVEVLAFGHLIDDVLELIASEESEARGVQGLEELREKCAARNVAERLTFDEIVEDLEGMMGWRGMMRIPTVPGPS</sequence>
<dbReference type="Gene3D" id="1.10.510.10">
    <property type="entry name" value="Transferase(Phosphotransferase) domain 1"/>
    <property type="match status" value="1"/>
</dbReference>
<dbReference type="AlphaFoldDB" id="A0AAV9G6C9"/>
<dbReference type="PROSITE" id="PS51450">
    <property type="entry name" value="LRR"/>
    <property type="match status" value="2"/>
</dbReference>
<evidence type="ECO:0000313" key="3">
    <source>
        <dbReference type="EMBL" id="KAK4442656.1"/>
    </source>
</evidence>
<reference evidence="3" key="2">
    <citation type="submission" date="2023-05" db="EMBL/GenBank/DDBJ databases">
        <authorList>
            <consortium name="Lawrence Berkeley National Laboratory"/>
            <person name="Steindorff A."/>
            <person name="Hensen N."/>
            <person name="Bonometti L."/>
            <person name="Westerberg I."/>
            <person name="Brannstrom I.O."/>
            <person name="Guillou S."/>
            <person name="Cros-Aarteil S."/>
            <person name="Calhoun S."/>
            <person name="Haridas S."/>
            <person name="Kuo A."/>
            <person name="Mondo S."/>
            <person name="Pangilinan J."/>
            <person name="Riley R."/>
            <person name="Labutti K."/>
            <person name="Andreopoulos B."/>
            <person name="Lipzen A."/>
            <person name="Chen C."/>
            <person name="Yanf M."/>
            <person name="Daum C."/>
            <person name="Ng V."/>
            <person name="Clum A."/>
            <person name="Ohm R."/>
            <person name="Martin F."/>
            <person name="Silar P."/>
            <person name="Natvig D."/>
            <person name="Lalanne C."/>
            <person name="Gautier V."/>
            <person name="Ament-Velasquez S.L."/>
            <person name="Kruys A."/>
            <person name="Hutchinson M.I."/>
            <person name="Powell A.J."/>
            <person name="Barry K."/>
            <person name="Miller A.N."/>
            <person name="Grigoriev I.V."/>
            <person name="Debuchy R."/>
            <person name="Gladieux P."/>
            <person name="Thoren M.H."/>
            <person name="Johannesson H."/>
        </authorList>
    </citation>
    <scope>NUCLEOTIDE SEQUENCE</scope>
    <source>
        <strain evidence="3">PSN243</strain>
    </source>
</reference>
<gene>
    <name evidence="3" type="ORF">QBC34DRAFT_452999</name>
</gene>
<comment type="caution">
    <text evidence="3">The sequence shown here is derived from an EMBL/GenBank/DDBJ whole genome shotgun (WGS) entry which is preliminary data.</text>
</comment>
<keyword evidence="4" id="KW-1185">Reference proteome</keyword>